<evidence type="ECO:0000313" key="2">
    <source>
        <dbReference type="EMBL" id="GAA2795995.1"/>
    </source>
</evidence>
<dbReference type="PANTHER" id="PTHR42923">
    <property type="entry name" value="PROTOPORPHYRINOGEN OXIDASE"/>
    <property type="match status" value="1"/>
</dbReference>
<comment type="caution">
    <text evidence="2">The sequence shown here is derived from an EMBL/GenBank/DDBJ whole genome shotgun (WGS) entry which is preliminary data.</text>
</comment>
<dbReference type="Proteomes" id="UP001500979">
    <property type="component" value="Unassembled WGS sequence"/>
</dbReference>
<proteinExistence type="predicted"/>
<name>A0ABN3VE11_9PSEU</name>
<dbReference type="InterPro" id="IPR036188">
    <property type="entry name" value="FAD/NAD-bd_sf"/>
</dbReference>
<dbReference type="InterPro" id="IPR002937">
    <property type="entry name" value="Amino_oxidase"/>
</dbReference>
<keyword evidence="3" id="KW-1185">Reference proteome</keyword>
<gene>
    <name evidence="2" type="ORF">GCM10010470_33890</name>
</gene>
<dbReference type="Pfam" id="PF01593">
    <property type="entry name" value="Amino_oxidase"/>
    <property type="match status" value="1"/>
</dbReference>
<dbReference type="SUPFAM" id="SSF51905">
    <property type="entry name" value="FAD/NAD(P)-binding domain"/>
    <property type="match status" value="1"/>
</dbReference>
<dbReference type="PANTHER" id="PTHR42923:SF43">
    <property type="entry name" value="AMINE OXIDASE"/>
    <property type="match status" value="1"/>
</dbReference>
<protein>
    <submittedName>
        <fullName evidence="2">FAD-dependent oxidoreductase</fullName>
    </submittedName>
</protein>
<evidence type="ECO:0000259" key="1">
    <source>
        <dbReference type="Pfam" id="PF01593"/>
    </source>
</evidence>
<organism evidence="2 3">
    <name type="scientific">Saccharopolyspora taberi</name>
    <dbReference type="NCBI Taxonomy" id="60895"/>
    <lineage>
        <taxon>Bacteria</taxon>
        <taxon>Bacillati</taxon>
        <taxon>Actinomycetota</taxon>
        <taxon>Actinomycetes</taxon>
        <taxon>Pseudonocardiales</taxon>
        <taxon>Pseudonocardiaceae</taxon>
        <taxon>Saccharopolyspora</taxon>
    </lineage>
</organism>
<accession>A0ABN3VE11</accession>
<dbReference type="EMBL" id="BAAAUX010000014">
    <property type="protein sequence ID" value="GAA2795995.1"/>
    <property type="molecule type" value="Genomic_DNA"/>
</dbReference>
<dbReference type="RefSeq" id="WP_344680740.1">
    <property type="nucleotide sequence ID" value="NZ_BAAAUX010000014.1"/>
</dbReference>
<evidence type="ECO:0000313" key="3">
    <source>
        <dbReference type="Proteomes" id="UP001500979"/>
    </source>
</evidence>
<reference evidence="2 3" key="1">
    <citation type="journal article" date="2019" name="Int. J. Syst. Evol. Microbiol.">
        <title>The Global Catalogue of Microorganisms (GCM) 10K type strain sequencing project: providing services to taxonomists for standard genome sequencing and annotation.</title>
        <authorList>
            <consortium name="The Broad Institute Genomics Platform"/>
            <consortium name="The Broad Institute Genome Sequencing Center for Infectious Disease"/>
            <person name="Wu L."/>
            <person name="Ma J."/>
        </authorList>
    </citation>
    <scope>NUCLEOTIDE SEQUENCE [LARGE SCALE GENOMIC DNA]</scope>
    <source>
        <strain evidence="2 3">JCM 9383</strain>
    </source>
</reference>
<dbReference type="Gene3D" id="3.50.50.60">
    <property type="entry name" value="FAD/NAD(P)-binding domain"/>
    <property type="match status" value="1"/>
</dbReference>
<feature type="domain" description="Amine oxidase" evidence="1">
    <location>
        <begin position="34"/>
        <end position="475"/>
    </location>
</feature>
<sequence>MTDWRIVRHRAPEGALDAGALARRPTATVVGGGIAGLCAATGLAERGVRVVVVEQHDYLGGRVGAWSGSLPGGSRVSMSRGFHAFFRQYYNLRQLLRRADPALSRLRGLRDYPLVDARGRWESFRGLPRTPPWNALAFALRSPTFGIRDLAHVDVRAAAELVGVSVPRIYERLDHLDAESYLRRINFPDAARHLAFEVFSRSFFAEPSRMSAAELATMFHLYFLGSSEGLVFDVPDAAFDVALWSPLRKHLLALGVEFRTGTRVASVENLGEQGFRVHDSSGRSDRTDAAVLATDVRGLREIVGASPGLGTPSWRDSVQSLRSAPAFLVHRLWLSRPVAPDRPAFLATAGRPPLDNVSVLDRYEREAQSWARRNGGSVVELHAYATERDESVPARLRARLHEVYPEAESADVVGEIALWNDDCPLPGVGDFARRPRVRTPHGGLVLAGDGIRIDLPVALMERAAATGWHAANHLLARWGLAGHPLYTVPTRGRSAPLRALAGLVR</sequence>
<dbReference type="InterPro" id="IPR050464">
    <property type="entry name" value="Zeta_carotene_desat/Oxidored"/>
</dbReference>